<protein>
    <recommendedName>
        <fullName evidence="4">Lipoprotein</fullName>
    </recommendedName>
</protein>
<dbReference type="Proteomes" id="UP000645555">
    <property type="component" value="Unassembled WGS sequence"/>
</dbReference>
<evidence type="ECO:0000313" key="2">
    <source>
        <dbReference type="EMBL" id="GGX76870.1"/>
    </source>
</evidence>
<accession>A0A918KU29</accession>
<sequence length="267" mass="28298">MKRALLVGMGAVLVLVTGCTDSGPPQASRTSPAPSSSPSPSTKAPVPPEPGPAKPLGGAAIGKQDGSLVESFTEFIEESSLDTRTEPALSEVAVLQRLGPPGTGDLVWMPDADTYCLTTIRSNVKGHQCHGLAPKRPARGYVQVGDPAPRSAGSTYAKQDWLLVSLVENAQGPFAFSGDRPKGASPVHQATLRFASGRTVTFLAYSQSDSRIPQNAEMCGPDRKVCFDPYDFDLGRVSGLALRGNSKWLAAQVRWPCTLRAGPSRRR</sequence>
<name>A0A918KU29_9ACTN</name>
<dbReference type="RefSeq" id="WP_190037897.1">
    <property type="nucleotide sequence ID" value="NZ_BMWD01000019.1"/>
</dbReference>
<reference evidence="2" key="2">
    <citation type="submission" date="2020-09" db="EMBL/GenBank/DDBJ databases">
        <authorList>
            <person name="Sun Q."/>
            <person name="Ohkuma M."/>
        </authorList>
    </citation>
    <scope>NUCLEOTIDE SEQUENCE</scope>
    <source>
        <strain evidence="2">JCM 4956</strain>
    </source>
</reference>
<evidence type="ECO:0000256" key="1">
    <source>
        <dbReference type="SAM" id="MobiDB-lite"/>
    </source>
</evidence>
<evidence type="ECO:0000313" key="3">
    <source>
        <dbReference type="Proteomes" id="UP000645555"/>
    </source>
</evidence>
<organism evidence="2 3">
    <name type="scientific">Streptomyces fructofermentans</name>
    <dbReference type="NCBI Taxonomy" id="152141"/>
    <lineage>
        <taxon>Bacteria</taxon>
        <taxon>Bacillati</taxon>
        <taxon>Actinomycetota</taxon>
        <taxon>Actinomycetes</taxon>
        <taxon>Kitasatosporales</taxon>
        <taxon>Streptomycetaceae</taxon>
        <taxon>Streptomyces</taxon>
    </lineage>
</organism>
<feature type="compositionally biased region" description="Low complexity" evidence="1">
    <location>
        <begin position="24"/>
        <end position="44"/>
    </location>
</feature>
<feature type="region of interest" description="Disordered" evidence="1">
    <location>
        <begin position="22"/>
        <end position="58"/>
    </location>
</feature>
<evidence type="ECO:0008006" key="4">
    <source>
        <dbReference type="Google" id="ProtNLM"/>
    </source>
</evidence>
<dbReference type="AlphaFoldDB" id="A0A918KU29"/>
<keyword evidence="3" id="KW-1185">Reference proteome</keyword>
<proteinExistence type="predicted"/>
<reference evidence="2" key="1">
    <citation type="journal article" date="2014" name="Int. J. Syst. Evol. Microbiol.">
        <title>Complete genome sequence of Corynebacterium casei LMG S-19264T (=DSM 44701T), isolated from a smear-ripened cheese.</title>
        <authorList>
            <consortium name="US DOE Joint Genome Institute (JGI-PGF)"/>
            <person name="Walter F."/>
            <person name="Albersmeier A."/>
            <person name="Kalinowski J."/>
            <person name="Ruckert C."/>
        </authorList>
    </citation>
    <scope>NUCLEOTIDE SEQUENCE</scope>
    <source>
        <strain evidence="2">JCM 4956</strain>
    </source>
</reference>
<comment type="caution">
    <text evidence="2">The sequence shown here is derived from an EMBL/GenBank/DDBJ whole genome shotgun (WGS) entry which is preliminary data.</text>
</comment>
<gene>
    <name evidence="2" type="ORF">GCM10010515_51110</name>
</gene>
<dbReference type="EMBL" id="BMWD01000019">
    <property type="protein sequence ID" value="GGX76870.1"/>
    <property type="molecule type" value="Genomic_DNA"/>
</dbReference>
<dbReference type="PROSITE" id="PS51257">
    <property type="entry name" value="PROKAR_LIPOPROTEIN"/>
    <property type="match status" value="1"/>
</dbReference>